<protein>
    <recommendedName>
        <fullName evidence="4">DUF998 domain-containing protein</fullName>
    </recommendedName>
</protein>
<feature type="transmembrane region" description="Helical" evidence="1">
    <location>
        <begin position="62"/>
        <end position="89"/>
    </location>
</feature>
<dbReference type="Proteomes" id="UP001500620">
    <property type="component" value="Unassembled WGS sequence"/>
</dbReference>
<evidence type="ECO:0000313" key="2">
    <source>
        <dbReference type="EMBL" id="GAA4260334.1"/>
    </source>
</evidence>
<keyword evidence="1" id="KW-0472">Membrane</keyword>
<keyword evidence="1" id="KW-1133">Transmembrane helix</keyword>
<keyword evidence="1" id="KW-0812">Transmembrane</keyword>
<evidence type="ECO:0000313" key="3">
    <source>
        <dbReference type="Proteomes" id="UP001500620"/>
    </source>
</evidence>
<evidence type="ECO:0008006" key="4">
    <source>
        <dbReference type="Google" id="ProtNLM"/>
    </source>
</evidence>
<gene>
    <name evidence="2" type="ORF">GCM10022255_088560</name>
</gene>
<name>A0ABP8DNN7_9ACTN</name>
<evidence type="ECO:0000256" key="1">
    <source>
        <dbReference type="SAM" id="Phobius"/>
    </source>
</evidence>
<dbReference type="EMBL" id="BAABAT010000040">
    <property type="protein sequence ID" value="GAA4260334.1"/>
    <property type="molecule type" value="Genomic_DNA"/>
</dbReference>
<comment type="caution">
    <text evidence="2">The sequence shown here is derived from an EMBL/GenBank/DDBJ whole genome shotgun (WGS) entry which is preliminary data.</text>
</comment>
<feature type="transmembrane region" description="Helical" evidence="1">
    <location>
        <begin position="96"/>
        <end position="113"/>
    </location>
</feature>
<feature type="transmembrane region" description="Helical" evidence="1">
    <location>
        <begin position="141"/>
        <end position="163"/>
    </location>
</feature>
<proteinExistence type="predicted"/>
<feature type="transmembrane region" description="Helical" evidence="1">
    <location>
        <begin position="207"/>
        <end position="229"/>
    </location>
</feature>
<keyword evidence="3" id="KW-1185">Reference proteome</keyword>
<accession>A0ABP8DNN7</accession>
<sequence length="244" mass="26050">MHGMNTSLLTQIQLPGTARRWIGLAAILGAVFAMAELPLYFVVPACDAAACGVETGSPMPDWLILTRSLCNFLALTLFLVSMTGVRYLIARADARYEWFGAVAGTAGVAWAIIDMVAKGLEGGSAIKATEEIDPTRTVPTYLLYGSISHLMLVVFGLAFGYAVLRTRALPRWVGWSSFGIAALHLAAVPSMFFGFNSSEFYASNGWGAVAMFNGYAAIWLATVGVATLTKKDFASVDTRLTATA</sequence>
<feature type="transmembrane region" description="Helical" evidence="1">
    <location>
        <begin position="175"/>
        <end position="195"/>
    </location>
</feature>
<organism evidence="2 3">
    <name type="scientific">Dactylosporangium darangshiense</name>
    <dbReference type="NCBI Taxonomy" id="579108"/>
    <lineage>
        <taxon>Bacteria</taxon>
        <taxon>Bacillati</taxon>
        <taxon>Actinomycetota</taxon>
        <taxon>Actinomycetes</taxon>
        <taxon>Micromonosporales</taxon>
        <taxon>Micromonosporaceae</taxon>
        <taxon>Dactylosporangium</taxon>
    </lineage>
</organism>
<reference evidence="3" key="1">
    <citation type="journal article" date="2019" name="Int. J. Syst. Evol. Microbiol.">
        <title>The Global Catalogue of Microorganisms (GCM) 10K type strain sequencing project: providing services to taxonomists for standard genome sequencing and annotation.</title>
        <authorList>
            <consortium name="The Broad Institute Genomics Platform"/>
            <consortium name="The Broad Institute Genome Sequencing Center for Infectious Disease"/>
            <person name="Wu L."/>
            <person name="Ma J."/>
        </authorList>
    </citation>
    <scope>NUCLEOTIDE SEQUENCE [LARGE SCALE GENOMIC DNA]</scope>
    <source>
        <strain evidence="3">JCM 17441</strain>
    </source>
</reference>
<feature type="transmembrane region" description="Helical" evidence="1">
    <location>
        <begin position="21"/>
        <end position="42"/>
    </location>
</feature>